<comment type="caution">
    <text evidence="1">The sequence shown here is derived from an EMBL/GenBank/DDBJ whole genome shotgun (WGS) entry which is preliminary data.</text>
</comment>
<gene>
    <name evidence="1" type="ORF">LCGC14_1806390</name>
</gene>
<reference evidence="1" key="1">
    <citation type="journal article" date="2015" name="Nature">
        <title>Complex archaea that bridge the gap between prokaryotes and eukaryotes.</title>
        <authorList>
            <person name="Spang A."/>
            <person name="Saw J.H."/>
            <person name="Jorgensen S.L."/>
            <person name="Zaremba-Niedzwiedzka K."/>
            <person name="Martijn J."/>
            <person name="Lind A.E."/>
            <person name="van Eijk R."/>
            <person name="Schleper C."/>
            <person name="Guy L."/>
            <person name="Ettema T.J."/>
        </authorList>
    </citation>
    <scope>NUCLEOTIDE SEQUENCE</scope>
</reference>
<sequence>YKTLEKKTDMEVKKYLDYDPINKIFYNNFYLNKFNFVLKVALISPLKYNADVSKDIYLKEIKGEEGRNHKFEKFDLTKYVYLLHYE</sequence>
<organism evidence="1">
    <name type="scientific">marine sediment metagenome</name>
    <dbReference type="NCBI Taxonomy" id="412755"/>
    <lineage>
        <taxon>unclassified sequences</taxon>
        <taxon>metagenomes</taxon>
        <taxon>ecological metagenomes</taxon>
    </lineage>
</organism>
<evidence type="ECO:0000313" key="1">
    <source>
        <dbReference type="EMBL" id="KKM00244.1"/>
    </source>
</evidence>
<dbReference type="AlphaFoldDB" id="A0A0F9GN88"/>
<dbReference type="EMBL" id="LAZR01017479">
    <property type="protein sequence ID" value="KKM00244.1"/>
    <property type="molecule type" value="Genomic_DNA"/>
</dbReference>
<name>A0A0F9GN88_9ZZZZ</name>
<proteinExistence type="predicted"/>
<protein>
    <submittedName>
        <fullName evidence="1">Uncharacterized protein</fullName>
    </submittedName>
</protein>
<feature type="non-terminal residue" evidence="1">
    <location>
        <position position="1"/>
    </location>
</feature>
<accession>A0A0F9GN88</accession>